<dbReference type="InterPro" id="IPR005821">
    <property type="entry name" value="Ion_trans_dom"/>
</dbReference>
<keyword evidence="2" id="KW-0813">Transport</keyword>
<evidence type="ECO:0000256" key="10">
    <source>
        <dbReference type="ARBA" id="ARBA00023136"/>
    </source>
</evidence>
<dbReference type="GO" id="GO:0008331">
    <property type="term" value="F:high voltage-gated calcium channel activity"/>
    <property type="evidence" value="ECO:0007669"/>
    <property type="project" value="TreeGrafter"/>
</dbReference>
<evidence type="ECO:0000259" key="13">
    <source>
        <dbReference type="Pfam" id="PF00520"/>
    </source>
</evidence>
<dbReference type="PANTHER" id="PTHR45628">
    <property type="entry name" value="VOLTAGE-DEPENDENT CALCIUM CHANNEL TYPE A SUBUNIT ALPHA-1"/>
    <property type="match status" value="1"/>
</dbReference>
<organism evidence="14">
    <name type="scientific">Tetraselmis sp. GSL018</name>
    <dbReference type="NCBI Taxonomy" id="582737"/>
    <lineage>
        <taxon>Eukaryota</taxon>
        <taxon>Viridiplantae</taxon>
        <taxon>Chlorophyta</taxon>
        <taxon>core chlorophytes</taxon>
        <taxon>Chlorodendrophyceae</taxon>
        <taxon>Chlorodendrales</taxon>
        <taxon>Chlorodendraceae</taxon>
        <taxon>Tetraselmis</taxon>
    </lineage>
</organism>
<dbReference type="Gene3D" id="1.10.287.70">
    <property type="match status" value="1"/>
</dbReference>
<feature type="domain" description="Ion transport" evidence="13">
    <location>
        <begin position="19"/>
        <end position="95"/>
    </location>
</feature>
<evidence type="ECO:0000256" key="6">
    <source>
        <dbReference type="ARBA" id="ARBA00022837"/>
    </source>
</evidence>
<dbReference type="GO" id="GO:0005891">
    <property type="term" value="C:voltage-gated calcium channel complex"/>
    <property type="evidence" value="ECO:0007669"/>
    <property type="project" value="TreeGrafter"/>
</dbReference>
<dbReference type="GO" id="GO:0098703">
    <property type="term" value="P:calcium ion import across plasma membrane"/>
    <property type="evidence" value="ECO:0007669"/>
    <property type="project" value="TreeGrafter"/>
</dbReference>
<dbReference type="FunFam" id="1.10.287.70:FF:000007">
    <property type="entry name" value="Voltage-dependent L-type calcium channel subunit alpha"/>
    <property type="match status" value="1"/>
</dbReference>
<keyword evidence="9" id="KW-0406">Ion transport</keyword>
<evidence type="ECO:0000256" key="4">
    <source>
        <dbReference type="ARBA" id="ARBA00022673"/>
    </source>
</evidence>
<keyword evidence="8 12" id="KW-1133">Transmembrane helix</keyword>
<feature type="non-terminal residue" evidence="14">
    <location>
        <position position="154"/>
    </location>
</feature>
<dbReference type="SUPFAM" id="SSF81324">
    <property type="entry name" value="Voltage-gated potassium channels"/>
    <property type="match status" value="1"/>
</dbReference>
<dbReference type="InterPro" id="IPR050599">
    <property type="entry name" value="VDCC_alpha-1_subunit"/>
</dbReference>
<protein>
    <submittedName>
        <fullName evidence="14">Voltage-gated ion channel superfamily</fullName>
    </submittedName>
</protein>
<evidence type="ECO:0000256" key="3">
    <source>
        <dbReference type="ARBA" id="ARBA00022568"/>
    </source>
</evidence>
<dbReference type="Pfam" id="PF00520">
    <property type="entry name" value="Ion_trans"/>
    <property type="match status" value="1"/>
</dbReference>
<evidence type="ECO:0000313" key="14">
    <source>
        <dbReference type="EMBL" id="JAC63197.1"/>
    </source>
</evidence>
<evidence type="ECO:0000256" key="12">
    <source>
        <dbReference type="SAM" id="Phobius"/>
    </source>
</evidence>
<gene>
    <name evidence="14" type="ORF">TSPGSL018_21236</name>
</gene>
<dbReference type="AlphaFoldDB" id="A0A061QRC7"/>
<evidence type="ECO:0000256" key="1">
    <source>
        <dbReference type="ARBA" id="ARBA00004141"/>
    </source>
</evidence>
<evidence type="ECO:0000256" key="7">
    <source>
        <dbReference type="ARBA" id="ARBA00022882"/>
    </source>
</evidence>
<keyword evidence="7" id="KW-0851">Voltage-gated channel</keyword>
<keyword evidence="10 12" id="KW-0472">Membrane</keyword>
<evidence type="ECO:0000256" key="11">
    <source>
        <dbReference type="ARBA" id="ARBA00023303"/>
    </source>
</evidence>
<dbReference type="PANTHER" id="PTHR45628:SF1">
    <property type="entry name" value="VOLTAGE-DEPENDENT CALCIUM CHANNEL TYPE D SUBUNIT ALPHA-1"/>
    <property type="match status" value="1"/>
</dbReference>
<name>A0A061QRC7_9CHLO</name>
<proteinExistence type="predicted"/>
<evidence type="ECO:0000256" key="8">
    <source>
        <dbReference type="ARBA" id="ARBA00022989"/>
    </source>
</evidence>
<reference evidence="14" key="1">
    <citation type="submission" date="2014-05" db="EMBL/GenBank/DDBJ databases">
        <title>The transcriptome of the halophilic microalga Tetraselmis sp. GSL018 isolated from the Great Salt Lake, Utah.</title>
        <authorList>
            <person name="Jinkerson R.E."/>
            <person name="D'Adamo S."/>
            <person name="Posewitz M.C."/>
        </authorList>
    </citation>
    <scope>NUCLEOTIDE SEQUENCE</scope>
    <source>
        <strain evidence="14">GSL018</strain>
    </source>
</reference>
<keyword evidence="3" id="KW-0109">Calcium transport</keyword>
<evidence type="ECO:0000256" key="5">
    <source>
        <dbReference type="ARBA" id="ARBA00022692"/>
    </source>
</evidence>
<comment type="subcellular location">
    <subcellularLocation>
        <location evidence="1">Membrane</location>
        <topology evidence="1">Multi-pass membrane protein</topology>
    </subcellularLocation>
</comment>
<feature type="non-terminal residue" evidence="14">
    <location>
        <position position="1"/>
    </location>
</feature>
<evidence type="ECO:0000256" key="2">
    <source>
        <dbReference type="ARBA" id="ARBA00022448"/>
    </source>
</evidence>
<keyword evidence="5 12" id="KW-0812">Transmembrane</keyword>
<feature type="transmembrane region" description="Helical" evidence="12">
    <location>
        <begin position="64"/>
        <end position="89"/>
    </location>
</feature>
<keyword evidence="11" id="KW-0407">Ion channel</keyword>
<dbReference type="EMBL" id="GBEZ01023711">
    <property type="protein sequence ID" value="JAC63197.1"/>
    <property type="molecule type" value="Transcribed_RNA"/>
</dbReference>
<evidence type="ECO:0000256" key="9">
    <source>
        <dbReference type="ARBA" id="ARBA00023065"/>
    </source>
</evidence>
<accession>A0A061QRC7</accession>
<sequence length="154" mass="17551">LGYVCPLTENDEPQYCVLTDVNPNFGITNFDNFPAALLTIFECITLEGWADVMYMAQDAVSQWMWIYFVSLIWFGSFFAVNLFLAVLYLRFKQSQEVSAEEEIGLVEASRPAVSPDGDVPVVSGPALWRSLRRWCYALQAHRHFEVVTMVVIII</sequence>
<keyword evidence="4" id="KW-0107">Calcium channel</keyword>
<keyword evidence="6" id="KW-0106">Calcium</keyword>